<dbReference type="EMBL" id="CP031088">
    <property type="protein sequence ID" value="AXF96850.1"/>
    <property type="molecule type" value="Genomic_DNA"/>
</dbReference>
<sequence>MAKYCKKCQCPVNQINSDYCLFCDNDVLKEELTELNKDLNWSLKTEEVLNKMFEDKIEENEKLKEELTELKQQILYKEDFDAQYYCSYHGHWDQCIVEDEEEPTEEQLSKYILILKDNPKYDKLPSKEEK</sequence>
<dbReference type="RefSeq" id="WP_114565368.1">
    <property type="nucleotide sequence ID" value="NZ_CP031088.1"/>
</dbReference>
<dbReference type="AlphaFoldDB" id="A0A345DRK9"/>
<name>A0A345DRK9_9MOLU</name>
<evidence type="ECO:0000313" key="2">
    <source>
        <dbReference type="EMBL" id="AXF96850.1"/>
    </source>
</evidence>
<dbReference type="Proteomes" id="UP000253689">
    <property type="component" value="Chromosome"/>
</dbReference>
<evidence type="ECO:0000256" key="1">
    <source>
        <dbReference type="SAM" id="Coils"/>
    </source>
</evidence>
<gene>
    <name evidence="2" type="ORF">SDAV_001908</name>
</gene>
<keyword evidence="3" id="KW-1185">Reference proteome</keyword>
<dbReference type="KEGG" id="sphh:SDAV_001908"/>
<evidence type="ECO:0000313" key="3">
    <source>
        <dbReference type="Proteomes" id="UP000253689"/>
    </source>
</evidence>
<keyword evidence="1" id="KW-0175">Coiled coil</keyword>
<feature type="coiled-coil region" evidence="1">
    <location>
        <begin position="46"/>
        <end position="73"/>
    </location>
</feature>
<accession>A0A345DRK9</accession>
<organism evidence="2 3">
    <name type="scientific">Spiroplasma phoeniceum P40</name>
    <dbReference type="NCBI Taxonomy" id="1276259"/>
    <lineage>
        <taxon>Bacteria</taxon>
        <taxon>Bacillati</taxon>
        <taxon>Mycoplasmatota</taxon>
        <taxon>Mollicutes</taxon>
        <taxon>Entomoplasmatales</taxon>
        <taxon>Spiroplasmataceae</taxon>
        <taxon>Spiroplasma</taxon>
    </lineage>
</organism>
<reference evidence="3" key="1">
    <citation type="submission" date="2018-07" db="EMBL/GenBank/DDBJ databases">
        <title>Complete Genome Sequence of Spiroplasma phoeniceum.</title>
        <authorList>
            <person name="Davis R.E."/>
            <person name="Shao J.Y."/>
            <person name="Zhao Y."/>
            <person name="Silver A."/>
            <person name="Stump z."/>
            <person name="Gasparich G."/>
        </authorList>
    </citation>
    <scope>NUCLEOTIDE SEQUENCE [LARGE SCALE GENOMIC DNA]</scope>
    <source>
        <strain evidence="3">P40</strain>
    </source>
</reference>
<protein>
    <submittedName>
        <fullName evidence="2">Uncharacterized protein</fullName>
    </submittedName>
</protein>
<proteinExistence type="predicted"/>